<dbReference type="Proteomes" id="UP000028098">
    <property type="component" value="Unassembled WGS sequence"/>
</dbReference>
<dbReference type="RefSeq" id="WP_042902482.1">
    <property type="nucleotide sequence ID" value="NZ_JPGB01000004.1"/>
</dbReference>
<organism evidence="1 2">
    <name type="scientific">Streptococcus oralis</name>
    <dbReference type="NCBI Taxonomy" id="1303"/>
    <lineage>
        <taxon>Bacteria</taxon>
        <taxon>Bacillati</taxon>
        <taxon>Bacillota</taxon>
        <taxon>Bacilli</taxon>
        <taxon>Lactobacillales</taxon>
        <taxon>Streptococcaceae</taxon>
        <taxon>Streptococcus</taxon>
    </lineage>
</organism>
<comment type="caution">
    <text evidence="1">The sequence shown here is derived from an EMBL/GenBank/DDBJ whole genome shotgun (WGS) entry which is preliminary data.</text>
</comment>
<proteinExistence type="predicted"/>
<accession>A0A081R6P8</accession>
<dbReference type="EMBL" id="JPGB01000004">
    <property type="protein sequence ID" value="KEQ50871.1"/>
    <property type="molecule type" value="Genomic_DNA"/>
</dbReference>
<sequence>MAYSPYIDAMIDELIELVRDDNHTFEPVKVREVKDIVRKMLGAHENEVLARMKQSQDHNQ</sequence>
<gene>
    <name evidence="1" type="ORF">SK143_0932</name>
</gene>
<name>A0A081R6P8_STROR</name>
<protein>
    <submittedName>
        <fullName evidence="1">Uncharacterized protein</fullName>
    </submittedName>
</protein>
<evidence type="ECO:0000313" key="2">
    <source>
        <dbReference type="Proteomes" id="UP000028098"/>
    </source>
</evidence>
<dbReference type="AlphaFoldDB" id="A0A081R6P8"/>
<evidence type="ECO:0000313" key="1">
    <source>
        <dbReference type="EMBL" id="KEQ50871.1"/>
    </source>
</evidence>
<reference evidence="1 2" key="1">
    <citation type="submission" date="2014-05" db="EMBL/GenBank/DDBJ databases">
        <authorList>
            <person name="Daugherty S.C."/>
            <person name="Tallon L.J."/>
            <person name="Sadzewicz L."/>
            <person name="Kilian M."/>
            <person name="Tettelin H."/>
        </authorList>
    </citation>
    <scope>NUCLEOTIDE SEQUENCE [LARGE SCALE GENOMIC DNA]</scope>
    <source>
        <strain evidence="1 2">SK143</strain>
    </source>
</reference>
<dbReference type="PATRIC" id="fig|1303.44.peg.883"/>